<accession>A0ABX8YZV9</accession>
<gene>
    <name evidence="1" type="ORF">RHAB15C_0000768</name>
</gene>
<name>A0ABX8YZV9_9BACT</name>
<evidence type="ECO:0000313" key="2">
    <source>
        <dbReference type="Proteomes" id="UP000822862"/>
    </source>
</evidence>
<protein>
    <recommendedName>
        <fullName evidence="3">Transposase</fullName>
    </recommendedName>
</protein>
<organism evidence="1 2">
    <name type="scientific">Candidatus Rhabdochlamydia porcellionis</name>
    <dbReference type="NCBI Taxonomy" id="225148"/>
    <lineage>
        <taxon>Bacteria</taxon>
        <taxon>Pseudomonadati</taxon>
        <taxon>Chlamydiota</taxon>
        <taxon>Chlamydiia</taxon>
        <taxon>Parachlamydiales</taxon>
        <taxon>Candidatus Rhabdochlamydiaceae</taxon>
        <taxon>Candidatus Rhabdochlamydia</taxon>
    </lineage>
</organism>
<dbReference type="RefSeq" id="WP_320412550.1">
    <property type="nucleotide sequence ID" value="NZ_CP075585.1"/>
</dbReference>
<evidence type="ECO:0008006" key="3">
    <source>
        <dbReference type="Google" id="ProtNLM"/>
    </source>
</evidence>
<dbReference type="Proteomes" id="UP000822862">
    <property type="component" value="Chromosome"/>
</dbReference>
<sequence>MNRVIMDNMAILEHKMNVGEARGVKKGRIEGEVIGMKKGKIELAKRLLQNGVAIDMIAQSADLSKEQIESLQKCVLAGVNVVNF</sequence>
<proteinExistence type="predicted"/>
<dbReference type="EMBL" id="CP075585">
    <property type="protein sequence ID" value="QZA58887.1"/>
    <property type="molecule type" value="Genomic_DNA"/>
</dbReference>
<evidence type="ECO:0000313" key="1">
    <source>
        <dbReference type="EMBL" id="QZA58887.1"/>
    </source>
</evidence>
<reference evidence="1 2" key="1">
    <citation type="submission" date="2021-05" db="EMBL/GenBank/DDBJ databases">
        <title>Ecology and evolution of chlamydial symbionts of arthropods.</title>
        <authorList>
            <person name="Halter T."/>
            <person name="Sixt B.S."/>
            <person name="Toenshoff E.R."/>
            <person name="Koestlbacher S."/>
            <person name="Schulz F."/>
            <person name="Kostanjsek R."/>
            <person name="Collingro A."/>
            <person name="Hendrickx F."/>
            <person name="Horn M."/>
        </authorList>
    </citation>
    <scope>NUCLEOTIDE SEQUENCE [LARGE SCALE GENOMIC DNA]</scope>
    <source>
        <strain evidence="1 2">15C</strain>
    </source>
</reference>
<keyword evidence="2" id="KW-1185">Reference proteome</keyword>